<evidence type="ECO:0000256" key="4">
    <source>
        <dbReference type="ARBA" id="ARBA00023136"/>
    </source>
</evidence>
<dbReference type="InParanoid" id="A0A1S3I174"/>
<feature type="domain" description="TLC" evidence="7">
    <location>
        <begin position="38"/>
        <end position="255"/>
    </location>
</feature>
<dbReference type="PANTHER" id="PTHR31898">
    <property type="entry name" value="TRANSMEMBRANE PROTEIN 136"/>
    <property type="match status" value="1"/>
</dbReference>
<keyword evidence="2 5" id="KW-0812">Transmembrane</keyword>
<dbReference type="SMART" id="SM00724">
    <property type="entry name" value="TLC"/>
    <property type="match status" value="1"/>
</dbReference>
<dbReference type="AlphaFoldDB" id="A0A1S3I174"/>
<evidence type="ECO:0000256" key="5">
    <source>
        <dbReference type="PROSITE-ProRule" id="PRU00205"/>
    </source>
</evidence>
<dbReference type="Pfam" id="PF03798">
    <property type="entry name" value="TRAM_LAG1_CLN8"/>
    <property type="match status" value="1"/>
</dbReference>
<evidence type="ECO:0000256" key="2">
    <source>
        <dbReference type="ARBA" id="ARBA00022692"/>
    </source>
</evidence>
<dbReference type="STRING" id="7574.A0A1S3I174"/>
<sequence length="316" mass="36533">MSAIEPVQVTYTGALCSVLAWVLGWATLYFVLCVLNSSHKNEWNCRIVSAVHAITVCCLAFWAVFVQGPWVFTLPDDYAIWRCFKYILQGHFWELYTFGPGGRSSPLQQFIAEMSLGYFLYDFMWCIYFKTEGFVMLLHHCLSSIGLGVTVLRGMYGTEMVATLLATEVTNPFLQFRWFLRQTGQYETLLGEVNDILFMALFGFARIGMGTSLLITYYQHPNTDFLGKFGGTCIYIIGWLFWISIMRFALKKYTKMYHLWKKGKLKLDEDHYKIKSEENGSLDTGDIIGDLDIEEIKEEIKEIAEEIKEEIKEKIH</sequence>
<reference evidence="9" key="1">
    <citation type="submission" date="2025-08" db="UniProtKB">
        <authorList>
            <consortium name="RefSeq"/>
        </authorList>
    </citation>
    <scope>IDENTIFICATION</scope>
    <source>
        <tissue evidence="9">Gonads</tissue>
    </source>
</reference>
<keyword evidence="3 6" id="KW-1133">Transmembrane helix</keyword>
<organism evidence="8 9">
    <name type="scientific">Lingula anatina</name>
    <name type="common">Brachiopod</name>
    <name type="synonym">Lingula unguis</name>
    <dbReference type="NCBI Taxonomy" id="7574"/>
    <lineage>
        <taxon>Eukaryota</taxon>
        <taxon>Metazoa</taxon>
        <taxon>Spiralia</taxon>
        <taxon>Lophotrochozoa</taxon>
        <taxon>Brachiopoda</taxon>
        <taxon>Linguliformea</taxon>
        <taxon>Lingulata</taxon>
        <taxon>Lingulida</taxon>
        <taxon>Linguloidea</taxon>
        <taxon>Lingulidae</taxon>
        <taxon>Lingula</taxon>
    </lineage>
</organism>
<dbReference type="RefSeq" id="XP_013392013.1">
    <property type="nucleotide sequence ID" value="XM_013536559.1"/>
</dbReference>
<name>A0A1S3I174_LINAN</name>
<keyword evidence="4 5" id="KW-0472">Membrane</keyword>
<dbReference type="KEGG" id="lak:106160046"/>
<feature type="transmembrane region" description="Helical" evidence="6">
    <location>
        <begin position="196"/>
        <end position="217"/>
    </location>
</feature>
<dbReference type="PANTHER" id="PTHR31898:SF1">
    <property type="entry name" value="TLC DOMAIN-CONTAINING PROTEIN 5"/>
    <property type="match status" value="1"/>
</dbReference>
<evidence type="ECO:0000313" key="8">
    <source>
        <dbReference type="Proteomes" id="UP000085678"/>
    </source>
</evidence>
<dbReference type="InterPro" id="IPR042512">
    <property type="entry name" value="TLCD5"/>
</dbReference>
<evidence type="ECO:0000256" key="1">
    <source>
        <dbReference type="ARBA" id="ARBA00004141"/>
    </source>
</evidence>
<keyword evidence="8" id="KW-1185">Reference proteome</keyword>
<feature type="transmembrane region" description="Helical" evidence="6">
    <location>
        <begin position="229"/>
        <end position="250"/>
    </location>
</feature>
<evidence type="ECO:0000256" key="6">
    <source>
        <dbReference type="SAM" id="Phobius"/>
    </source>
</evidence>
<dbReference type="PROSITE" id="PS50922">
    <property type="entry name" value="TLC"/>
    <property type="match status" value="1"/>
</dbReference>
<dbReference type="OrthoDB" id="506011at2759"/>
<dbReference type="OMA" id="CEMASPK"/>
<evidence type="ECO:0000259" key="7">
    <source>
        <dbReference type="PROSITE" id="PS50922"/>
    </source>
</evidence>
<dbReference type="GeneID" id="106160046"/>
<dbReference type="Proteomes" id="UP000085678">
    <property type="component" value="Unplaced"/>
</dbReference>
<feature type="transmembrane region" description="Helical" evidence="6">
    <location>
        <begin position="12"/>
        <end position="35"/>
    </location>
</feature>
<dbReference type="GO" id="GO:0016020">
    <property type="term" value="C:membrane"/>
    <property type="evidence" value="ECO:0007669"/>
    <property type="project" value="UniProtKB-SubCell"/>
</dbReference>
<evidence type="ECO:0000313" key="9">
    <source>
        <dbReference type="RefSeq" id="XP_013392013.1"/>
    </source>
</evidence>
<evidence type="ECO:0000256" key="3">
    <source>
        <dbReference type="ARBA" id="ARBA00022989"/>
    </source>
</evidence>
<protein>
    <submittedName>
        <fullName evidence="9">Transmembrane protein 136 isoform X1</fullName>
    </submittedName>
</protein>
<comment type="subcellular location">
    <subcellularLocation>
        <location evidence="1">Membrane</location>
        <topology evidence="1">Multi-pass membrane protein</topology>
    </subcellularLocation>
</comment>
<proteinExistence type="predicted"/>
<dbReference type="InterPro" id="IPR006634">
    <property type="entry name" value="TLC-dom"/>
</dbReference>
<accession>A0A1S3I174</accession>
<feature type="transmembrane region" description="Helical" evidence="6">
    <location>
        <begin position="47"/>
        <end position="65"/>
    </location>
</feature>
<gene>
    <name evidence="9" type="primary">LOC106160046</name>
</gene>
<feature type="transmembrane region" description="Helical" evidence="6">
    <location>
        <begin position="110"/>
        <end position="129"/>
    </location>
</feature>